<dbReference type="InterPro" id="IPR001995">
    <property type="entry name" value="Peptidase_A2_cat"/>
</dbReference>
<dbReference type="PROSITE" id="PS50175">
    <property type="entry name" value="ASP_PROT_RETROV"/>
    <property type="match status" value="1"/>
</dbReference>
<feature type="domain" description="Peptidase A2" evidence="1">
    <location>
        <begin position="103"/>
        <end position="116"/>
    </location>
</feature>
<comment type="caution">
    <text evidence="2">The sequence shown here is derived from an EMBL/GenBank/DDBJ whole genome shotgun (WGS) entry which is preliminary data.</text>
</comment>
<dbReference type="Proteomes" id="UP001642484">
    <property type="component" value="Unassembled WGS sequence"/>
</dbReference>
<proteinExistence type="predicted"/>
<evidence type="ECO:0000313" key="2">
    <source>
        <dbReference type="EMBL" id="CAK9073224.1"/>
    </source>
</evidence>
<dbReference type="EMBL" id="CAXAMN010022854">
    <property type="protein sequence ID" value="CAK9073224.1"/>
    <property type="molecule type" value="Genomic_DNA"/>
</dbReference>
<organism evidence="2 3">
    <name type="scientific">Durusdinium trenchii</name>
    <dbReference type="NCBI Taxonomy" id="1381693"/>
    <lineage>
        <taxon>Eukaryota</taxon>
        <taxon>Sar</taxon>
        <taxon>Alveolata</taxon>
        <taxon>Dinophyceae</taxon>
        <taxon>Suessiales</taxon>
        <taxon>Symbiodiniaceae</taxon>
        <taxon>Durusdinium</taxon>
    </lineage>
</organism>
<protein>
    <recommendedName>
        <fullName evidence="1">Peptidase A2 domain-containing protein</fullName>
    </recommendedName>
</protein>
<feature type="non-terminal residue" evidence="2">
    <location>
        <position position="1"/>
    </location>
</feature>
<gene>
    <name evidence="2" type="ORF">CCMP2556_LOCUS36030</name>
</gene>
<keyword evidence="3" id="KW-1185">Reference proteome</keyword>
<accession>A0ABP0PE91</accession>
<evidence type="ECO:0000259" key="1">
    <source>
        <dbReference type="PROSITE" id="PS50175"/>
    </source>
</evidence>
<evidence type="ECO:0000313" key="3">
    <source>
        <dbReference type="Proteomes" id="UP001642484"/>
    </source>
</evidence>
<sequence>AALDGKTYDIAMDTARCVRGSGSLAWVDLMQLGQASVPINLNGIQRLTDEWVEASPDAFAAQLALEVAVPHDAVKWTSIKPLLRGKLRLVSPEEPVHAFVLAVKDLIDSGADNSVLMHWKAMMLSLPMTFRPYKTDEETQWTAINLREATITSYELMARTCLGRIFEIITFAERHKGKSTHELAETWTANVRAAVSKLSEPVTEYFVRVAISVYNQCLSRPKLLDLIMEIDGEYGKLSPLNQITVLEILVRKCAGDEANMTCALQHMKFLLRTSLIGPRDLGTRSLEGAKAGSTSLVLLWLVKRDLTHAFIKKIEVSTKAKPDSLKALKDLCNHDTWLKMCGLGTCKPEDVSWQGRLTQAYRLCLDFLKIVFLDFHEGHVKSAMKSTRQGNQILENYKPFSELMQEIEEHYLEESGLPAKALEESLAANRSVIDQSQEESLKAIFAEDFELCDSEDTAAQLEQWTQAAAKKVDQFCKLLVDDPDYNQIAAALQGSVAGNADLEKVMLWIDLSKLGEASSMPHIRVPPFRAEVFKKFVKSFVAGRAYTGAP</sequence>
<name>A0ABP0PE91_9DINO</name>
<reference evidence="2 3" key="1">
    <citation type="submission" date="2024-02" db="EMBL/GenBank/DDBJ databases">
        <authorList>
            <person name="Chen Y."/>
            <person name="Shah S."/>
            <person name="Dougan E. K."/>
            <person name="Thang M."/>
            <person name="Chan C."/>
        </authorList>
    </citation>
    <scope>NUCLEOTIDE SEQUENCE [LARGE SCALE GENOMIC DNA]</scope>
</reference>